<dbReference type="Proteomes" id="UP000000437">
    <property type="component" value="Chromosome 21"/>
</dbReference>
<keyword evidence="2" id="KW-0472">Membrane</keyword>
<feature type="region of interest" description="Disordered" evidence="1">
    <location>
        <begin position="52"/>
        <end position="89"/>
    </location>
</feature>
<reference evidence="4" key="1">
    <citation type="submission" date="2025-08" db="UniProtKB">
        <authorList>
            <consortium name="RefSeq"/>
        </authorList>
    </citation>
    <scope>IDENTIFICATION</scope>
    <source>
        <strain evidence="4">Tuebingen</strain>
        <tissue evidence="4">Fibroblasts and whole tissue</tissue>
    </source>
</reference>
<protein>
    <submittedName>
        <fullName evidence="4">LAT2 domain-containing protein isoform X1</fullName>
    </submittedName>
</protein>
<dbReference type="AGR" id="ZFIN:ZDB-GENE-141212-342"/>
<name>A0A8M3B4S8_DANRE</name>
<feature type="compositionally biased region" description="Polar residues" evidence="1">
    <location>
        <begin position="70"/>
        <end position="89"/>
    </location>
</feature>
<keyword evidence="2" id="KW-0812">Transmembrane</keyword>
<feature type="transmembrane region" description="Helical" evidence="2">
    <location>
        <begin position="15"/>
        <end position="35"/>
    </location>
</feature>
<proteinExistence type="predicted"/>
<keyword evidence="3" id="KW-1185">Reference proteome</keyword>
<dbReference type="ZFIN" id="ZDB-GENE-141212-342">
    <property type="gene designation" value="si:dkey-183i3.6"/>
</dbReference>
<evidence type="ECO:0000313" key="4">
    <source>
        <dbReference type="RefSeq" id="XP_009293701.1"/>
    </source>
</evidence>
<gene>
    <name evidence="4 5" type="primary">si:dkey-183i3.6</name>
</gene>
<dbReference type="FunCoup" id="A0A8M3B4S8">
    <property type="interactions" value="2"/>
</dbReference>
<organism evidence="3 4">
    <name type="scientific">Danio rerio</name>
    <name type="common">Zebrafish</name>
    <name type="synonym">Brachydanio rerio</name>
    <dbReference type="NCBI Taxonomy" id="7955"/>
    <lineage>
        <taxon>Eukaryota</taxon>
        <taxon>Metazoa</taxon>
        <taxon>Chordata</taxon>
        <taxon>Craniata</taxon>
        <taxon>Vertebrata</taxon>
        <taxon>Euteleostomi</taxon>
        <taxon>Actinopterygii</taxon>
        <taxon>Neopterygii</taxon>
        <taxon>Teleostei</taxon>
        <taxon>Ostariophysi</taxon>
        <taxon>Cypriniformes</taxon>
        <taxon>Danionidae</taxon>
        <taxon>Danioninae</taxon>
        <taxon>Danio</taxon>
    </lineage>
</organism>
<sequence>MIDEGMSGIQNQTGVLLAVISVACLACAVVICLCCRRRSNIQQADNDLYDQDGFEQSSTSDGKQPPTVIRSLQTESETPSTSRHSTTIRSMKNDMPWSYQNLPHAENGILEATYVDPIPNPLYANEDTDNLDTGTYENVFPTKEVQHDSGWCFLGSSSENFIRNHCRQTNAGLLYHNVGLKLNKRNIGLFFNI</sequence>
<evidence type="ECO:0000256" key="1">
    <source>
        <dbReference type="SAM" id="MobiDB-lite"/>
    </source>
</evidence>
<accession>A0A8M3B4S8</accession>
<dbReference type="OrthoDB" id="8672596at2759"/>
<dbReference type="AlphaFoldDB" id="A0A8M3B4S8"/>
<evidence type="ECO:0000313" key="5">
    <source>
        <dbReference type="ZFIN" id="ZDB-GENE-141212-342"/>
    </source>
</evidence>
<evidence type="ECO:0000256" key="2">
    <source>
        <dbReference type="SAM" id="Phobius"/>
    </source>
</evidence>
<evidence type="ECO:0000313" key="3">
    <source>
        <dbReference type="Proteomes" id="UP000000437"/>
    </source>
</evidence>
<keyword evidence="2" id="KW-1133">Transmembrane helix</keyword>
<dbReference type="RefSeq" id="XP_009293701.1">
    <property type="nucleotide sequence ID" value="XM_009295426.4"/>
</dbReference>
<dbReference type="GeneID" id="795391"/>